<protein>
    <submittedName>
        <fullName evidence="1">Uncharacterized protein</fullName>
    </submittedName>
</protein>
<name>A0A223P2R9_9SPHI</name>
<sequence length="48" mass="5559">MKKLIIAGICICNVYYQSNIKFGVSLPMKYNLRQAAAISRRIINRTRK</sequence>
<keyword evidence="2" id="KW-1185">Reference proteome</keyword>
<reference evidence="1 2" key="1">
    <citation type="submission" date="2017-08" db="EMBL/GenBank/DDBJ databases">
        <title>Complete genome sequence of Mucilaginibacter sp. strain BJC16-A31.</title>
        <authorList>
            <consortium name="Henan University of Science and Technology"/>
            <person name="You X."/>
        </authorList>
    </citation>
    <scope>NUCLEOTIDE SEQUENCE [LARGE SCALE GENOMIC DNA]</scope>
    <source>
        <strain evidence="1 2">BJC16-A31</strain>
    </source>
</reference>
<evidence type="ECO:0000313" key="2">
    <source>
        <dbReference type="Proteomes" id="UP000215002"/>
    </source>
</evidence>
<accession>A0A223P2R9</accession>
<organism evidence="1 2">
    <name type="scientific">Mucilaginibacter xinganensis</name>
    <dbReference type="NCBI Taxonomy" id="1234841"/>
    <lineage>
        <taxon>Bacteria</taxon>
        <taxon>Pseudomonadati</taxon>
        <taxon>Bacteroidota</taxon>
        <taxon>Sphingobacteriia</taxon>
        <taxon>Sphingobacteriales</taxon>
        <taxon>Sphingobacteriaceae</taxon>
        <taxon>Mucilaginibacter</taxon>
    </lineage>
</organism>
<dbReference type="KEGG" id="muc:MuYL_4522"/>
<dbReference type="Proteomes" id="UP000215002">
    <property type="component" value="Chromosome"/>
</dbReference>
<dbReference type="EMBL" id="CP022743">
    <property type="protein sequence ID" value="ASU36407.1"/>
    <property type="molecule type" value="Genomic_DNA"/>
</dbReference>
<evidence type="ECO:0000313" key="1">
    <source>
        <dbReference type="EMBL" id="ASU36407.1"/>
    </source>
</evidence>
<gene>
    <name evidence="1" type="ORF">MuYL_4522</name>
</gene>
<dbReference type="AlphaFoldDB" id="A0A223P2R9"/>
<proteinExistence type="predicted"/>